<feature type="repeat" description="RCC1" evidence="2">
    <location>
        <begin position="158"/>
        <end position="208"/>
    </location>
</feature>
<dbReference type="AlphaFoldDB" id="A0A9W7ZJD2"/>
<evidence type="ECO:0000256" key="3">
    <source>
        <dbReference type="SAM" id="MobiDB-lite"/>
    </source>
</evidence>
<dbReference type="SUPFAM" id="SSF50985">
    <property type="entry name" value="RCC1/BLIP-II"/>
    <property type="match status" value="1"/>
</dbReference>
<evidence type="ECO:0000256" key="2">
    <source>
        <dbReference type="PROSITE-ProRule" id="PRU00235"/>
    </source>
</evidence>
<name>A0A9W7ZJD2_9FUNG</name>
<evidence type="ECO:0008006" key="6">
    <source>
        <dbReference type="Google" id="ProtNLM"/>
    </source>
</evidence>
<dbReference type="PROSITE" id="PS50012">
    <property type="entry name" value="RCC1_3"/>
    <property type="match status" value="2"/>
</dbReference>
<dbReference type="Pfam" id="PF13540">
    <property type="entry name" value="RCC1_2"/>
    <property type="match status" value="2"/>
</dbReference>
<dbReference type="EMBL" id="JANBPT010001310">
    <property type="protein sequence ID" value="KAJ1908838.1"/>
    <property type="molecule type" value="Genomic_DNA"/>
</dbReference>
<dbReference type="OrthoDB" id="5370059at2759"/>
<dbReference type="InterPro" id="IPR000408">
    <property type="entry name" value="Reg_chr_condens"/>
</dbReference>
<feature type="repeat" description="RCC1" evidence="2">
    <location>
        <begin position="97"/>
        <end position="157"/>
    </location>
</feature>
<dbReference type="Proteomes" id="UP001150569">
    <property type="component" value="Unassembled WGS sequence"/>
</dbReference>
<dbReference type="Gene3D" id="2.130.10.30">
    <property type="entry name" value="Regulator of chromosome condensation 1/beta-lactamase-inhibitor protein II"/>
    <property type="match status" value="1"/>
</dbReference>
<dbReference type="InterPro" id="IPR051210">
    <property type="entry name" value="Ub_ligase/GEF_domain"/>
</dbReference>
<feature type="region of interest" description="Disordered" evidence="3">
    <location>
        <begin position="292"/>
        <end position="312"/>
    </location>
</feature>
<reference evidence="4" key="1">
    <citation type="submission" date="2022-07" db="EMBL/GenBank/DDBJ databases">
        <title>Phylogenomic reconstructions and comparative analyses of Kickxellomycotina fungi.</title>
        <authorList>
            <person name="Reynolds N.K."/>
            <person name="Stajich J.E."/>
            <person name="Barry K."/>
            <person name="Grigoriev I.V."/>
            <person name="Crous P."/>
            <person name="Smith M.E."/>
        </authorList>
    </citation>
    <scope>NUCLEOTIDE SEQUENCE</scope>
    <source>
        <strain evidence="4">RSA 861</strain>
    </source>
</reference>
<accession>A0A9W7ZJD2</accession>
<keyword evidence="5" id="KW-1185">Reference proteome</keyword>
<proteinExistence type="predicted"/>
<comment type="caution">
    <text evidence="4">The sequence shown here is derived from an EMBL/GenBank/DDBJ whole genome shotgun (WGS) entry which is preliminary data.</text>
</comment>
<evidence type="ECO:0000313" key="5">
    <source>
        <dbReference type="Proteomes" id="UP001150569"/>
    </source>
</evidence>
<keyword evidence="1" id="KW-0677">Repeat</keyword>
<protein>
    <recommendedName>
        <fullName evidence="6">Regulator of chromosome condensation 1/beta-lactamase-inhibitor protein II</fullName>
    </recommendedName>
</protein>
<evidence type="ECO:0000313" key="4">
    <source>
        <dbReference type="EMBL" id="KAJ1908838.1"/>
    </source>
</evidence>
<gene>
    <name evidence="4" type="ORF">IWQ60_011500</name>
</gene>
<organism evidence="4 5">
    <name type="scientific">Tieghemiomyces parasiticus</name>
    <dbReference type="NCBI Taxonomy" id="78921"/>
    <lineage>
        <taxon>Eukaryota</taxon>
        <taxon>Fungi</taxon>
        <taxon>Fungi incertae sedis</taxon>
        <taxon>Zoopagomycota</taxon>
        <taxon>Kickxellomycotina</taxon>
        <taxon>Dimargaritomycetes</taxon>
        <taxon>Dimargaritales</taxon>
        <taxon>Dimargaritaceae</taxon>
        <taxon>Tieghemiomyces</taxon>
    </lineage>
</organism>
<sequence length="467" mass="51704">MCSTESAEPASRSALTSPALWNWTPHRQQQIYHRTVAAEREYRKPWQFWISSQPDPAERARAWLTSPPPHTLPTLAGVPLASAACGLSHCGVVTQEGQVLMWGNNSYGQVGPVKAATSWGSEDDEDVVVPYHMTDLARFEVDKLACGAFHNMALTSDGQLWTWGAGALGRGDEVYDSFPFPVHYFDDIQRTVTDIHASGDYSVAVTRATATSDDPSTVTEAETAGPHEVYIWGYMPTSSLRPEAKATSPALVKSLVGSRIHRLHCAPHFFSVLHSQPDEPQRPFLSVFGALKPPPTPSSSPEHVGAASEGSDHQHELAAYPTYLDHLPDARGVYDTEPALVRHLADLPFEVTDVRRMAGTWGMQVFTLYDGRVFIMDYETLRYRPLVRDPTQDIEACGSGGMPRYRDVAVGACQVTVLDEQGRLFAWQDLDDPQRLVDKVRKEPATLLGQDSGWRRLAAQTDQFIVY</sequence>
<dbReference type="PANTHER" id="PTHR22870:SF408">
    <property type="entry name" value="OS09G0560450 PROTEIN"/>
    <property type="match status" value="1"/>
</dbReference>
<evidence type="ECO:0000256" key="1">
    <source>
        <dbReference type="ARBA" id="ARBA00022737"/>
    </source>
</evidence>
<dbReference type="InterPro" id="IPR009091">
    <property type="entry name" value="RCC1/BLIP-II"/>
</dbReference>
<dbReference type="PANTHER" id="PTHR22870">
    <property type="entry name" value="REGULATOR OF CHROMOSOME CONDENSATION"/>
    <property type="match status" value="1"/>
</dbReference>